<protein>
    <submittedName>
        <fullName evidence="2">PhnB protein</fullName>
    </submittedName>
</protein>
<dbReference type="PANTHER" id="PTHR33990">
    <property type="entry name" value="PROTEIN YJDN-RELATED"/>
    <property type="match status" value="1"/>
</dbReference>
<dbReference type="Proteomes" id="UP000198869">
    <property type="component" value="Unassembled WGS sequence"/>
</dbReference>
<feature type="domain" description="PhnB-like" evidence="1">
    <location>
        <begin position="3"/>
        <end position="135"/>
    </location>
</feature>
<evidence type="ECO:0000313" key="2">
    <source>
        <dbReference type="EMBL" id="SDI76148.1"/>
    </source>
</evidence>
<dbReference type="EMBL" id="FNDW01000013">
    <property type="protein sequence ID" value="SDI76148.1"/>
    <property type="molecule type" value="Genomic_DNA"/>
</dbReference>
<dbReference type="CDD" id="cd06588">
    <property type="entry name" value="PhnB_like"/>
    <property type="match status" value="1"/>
</dbReference>
<organism evidence="2 3">
    <name type="scientific">Chryseobacterium taeanense</name>
    <dbReference type="NCBI Taxonomy" id="311334"/>
    <lineage>
        <taxon>Bacteria</taxon>
        <taxon>Pseudomonadati</taxon>
        <taxon>Bacteroidota</taxon>
        <taxon>Flavobacteriia</taxon>
        <taxon>Flavobacteriales</taxon>
        <taxon>Weeksellaceae</taxon>
        <taxon>Chryseobacterium group</taxon>
        <taxon>Chryseobacterium</taxon>
    </lineage>
</organism>
<name>A0A1G8N7G9_9FLAO</name>
<reference evidence="3" key="1">
    <citation type="submission" date="2016-10" db="EMBL/GenBank/DDBJ databases">
        <authorList>
            <person name="Varghese N."/>
            <person name="Submissions S."/>
        </authorList>
    </citation>
    <scope>NUCLEOTIDE SEQUENCE [LARGE SCALE GENOMIC DNA]</scope>
    <source>
        <strain evidence="3">DSM 17071</strain>
    </source>
</reference>
<dbReference type="SUPFAM" id="SSF54593">
    <property type="entry name" value="Glyoxalase/Bleomycin resistance protein/Dihydroxybiphenyl dioxygenase"/>
    <property type="match status" value="1"/>
</dbReference>
<gene>
    <name evidence="2" type="ORF">SAMN05421846_11326</name>
</gene>
<dbReference type="Gene3D" id="3.10.180.10">
    <property type="entry name" value="2,3-Dihydroxybiphenyl 1,2-Dioxygenase, domain 1"/>
    <property type="match status" value="1"/>
</dbReference>
<dbReference type="Pfam" id="PF06983">
    <property type="entry name" value="3-dmu-9_3-mt"/>
    <property type="match status" value="1"/>
</dbReference>
<dbReference type="InterPro" id="IPR029068">
    <property type="entry name" value="Glyas_Bleomycin-R_OHBP_Dase"/>
</dbReference>
<dbReference type="STRING" id="311334.SAMN05421846_11326"/>
<dbReference type="PANTHER" id="PTHR33990:SF1">
    <property type="entry name" value="PROTEIN YJDN"/>
    <property type="match status" value="1"/>
</dbReference>
<proteinExistence type="predicted"/>
<keyword evidence="3" id="KW-1185">Reference proteome</keyword>
<accession>A0A1G8N7G9</accession>
<dbReference type="InterPro" id="IPR028973">
    <property type="entry name" value="PhnB-like"/>
</dbReference>
<dbReference type="OrthoDB" id="9795306at2"/>
<dbReference type="RefSeq" id="WP_089860908.1">
    <property type="nucleotide sequence ID" value="NZ_FNDW01000013.1"/>
</dbReference>
<evidence type="ECO:0000259" key="1">
    <source>
        <dbReference type="Pfam" id="PF06983"/>
    </source>
</evidence>
<sequence length="143" mass="16230">MAKLNSYLNFDGKAEEAFNFYKSVFGGEFLGGIYRMGNAPGTEHLSEEEKNRVMHIALPIGNDLLMASDIVPSFGQTLSIGNSNYVSIFPESREEADRLFNGLSEGGNVEMPIEDQFWGDYFGSFQDKYGIYWMVNYNEEYIK</sequence>
<dbReference type="AlphaFoldDB" id="A0A1G8N7G9"/>
<evidence type="ECO:0000313" key="3">
    <source>
        <dbReference type="Proteomes" id="UP000198869"/>
    </source>
</evidence>